<keyword evidence="2" id="KW-1185">Reference proteome</keyword>
<name>F9WDA6_TRYCI</name>
<accession>F9WDA6</accession>
<organism evidence="1 2">
    <name type="scientific">Trypanosoma congolense (strain IL3000)</name>
    <dbReference type="NCBI Taxonomy" id="1068625"/>
    <lineage>
        <taxon>Eukaryota</taxon>
        <taxon>Discoba</taxon>
        <taxon>Euglenozoa</taxon>
        <taxon>Kinetoplastea</taxon>
        <taxon>Metakinetoplastina</taxon>
        <taxon>Trypanosomatida</taxon>
        <taxon>Trypanosomatidae</taxon>
        <taxon>Trypanosoma</taxon>
        <taxon>Nannomonas</taxon>
    </lineage>
</organism>
<protein>
    <submittedName>
        <fullName evidence="1">WGS project CAEQ00000000 data, annotated contig 2342</fullName>
    </submittedName>
</protein>
<dbReference type="AlphaFoldDB" id="F9WDA6"/>
<feature type="non-terminal residue" evidence="1">
    <location>
        <position position="143"/>
    </location>
</feature>
<dbReference type="EMBL" id="CAEQ01001845">
    <property type="protein sequence ID" value="CCD15259.1"/>
    <property type="molecule type" value="Genomic_DNA"/>
</dbReference>
<dbReference type="VEuPathDB" id="TriTrypDB:TcIL3000_0_57940"/>
<sequence>MVAIRTRRQPPRNPSWTMRSTIREVLVEGMKDPHNLNLFDFLHPYYRDVPENVARFTVGDFLRDPERCIEGKVRRRGIGMSLSQIRARLRERLLHTSYGLFLYRIRRGTQPKTPHPTRGFSLDEAVKQVQEAHTQVEEPVRKE</sequence>
<gene>
    <name evidence="1" type="ORF">TCIL3000_0_57940</name>
</gene>
<dbReference type="Proteomes" id="UP000000702">
    <property type="component" value="Unassembled WGS sequence"/>
</dbReference>
<evidence type="ECO:0000313" key="1">
    <source>
        <dbReference type="EMBL" id="CCD15259.1"/>
    </source>
</evidence>
<reference evidence="2" key="1">
    <citation type="submission" date="2011-07" db="EMBL/GenBank/DDBJ databases">
        <title>Divergent evolution of antigenic variation in African trypanosomes.</title>
        <authorList>
            <person name="Jackson A.P."/>
            <person name="Berry A."/>
            <person name="Allison H.C."/>
            <person name="Burton P."/>
            <person name="Anderson J."/>
            <person name="Aslett M."/>
            <person name="Brown R."/>
            <person name="Corton N."/>
            <person name="Harris D."/>
            <person name="Hauser H."/>
            <person name="Gamble J."/>
            <person name="Gilderthorp R."/>
            <person name="McQuillan J."/>
            <person name="Quail M.A."/>
            <person name="Sanders M."/>
            <person name="Van Tonder A."/>
            <person name="Ginger M.L."/>
            <person name="Donelson J.E."/>
            <person name="Field M.C."/>
            <person name="Barry J.D."/>
            <person name="Berriman M."/>
            <person name="Hertz-Fowler C."/>
        </authorList>
    </citation>
    <scope>NUCLEOTIDE SEQUENCE [LARGE SCALE GENOMIC DNA]</scope>
    <source>
        <strain evidence="2">IL3000</strain>
    </source>
</reference>
<evidence type="ECO:0000313" key="2">
    <source>
        <dbReference type="Proteomes" id="UP000000702"/>
    </source>
</evidence>
<reference evidence="1 2" key="2">
    <citation type="journal article" date="2012" name="Proc. Natl. Acad. Sci. U.S.A.">
        <title>Antigenic diversity is generated by distinct evolutionary mechanisms in African trypanosome species.</title>
        <authorList>
            <person name="Jackson A.P."/>
            <person name="Berry A."/>
            <person name="Aslett M."/>
            <person name="Allison H.C."/>
            <person name="Burton P."/>
            <person name="Vavrova-Anderson J."/>
            <person name="Brown R."/>
            <person name="Browne H."/>
            <person name="Corton N."/>
            <person name="Hauser H."/>
            <person name="Gamble J."/>
            <person name="Gilderthorp R."/>
            <person name="Marcello L."/>
            <person name="McQuillan J."/>
            <person name="Otto T.D."/>
            <person name="Quail M.A."/>
            <person name="Sanders M.J."/>
            <person name="van Tonder A."/>
            <person name="Ginger M.L."/>
            <person name="Field M.C."/>
            <person name="Barry J.D."/>
            <person name="Hertz-Fowler C."/>
            <person name="Berriman M."/>
        </authorList>
    </citation>
    <scope>NUCLEOTIDE SEQUENCE [LARGE SCALE GENOMIC DNA]</scope>
    <source>
        <strain evidence="1 2">IL3000</strain>
    </source>
</reference>
<proteinExistence type="predicted"/>
<comment type="caution">
    <text evidence="1">The sequence shown here is derived from an EMBL/GenBank/DDBJ whole genome shotgun (WGS) entry which is preliminary data.</text>
</comment>